<dbReference type="SUPFAM" id="SSF46689">
    <property type="entry name" value="Homeodomain-like"/>
    <property type="match status" value="1"/>
</dbReference>
<keyword evidence="3" id="KW-0804">Transcription</keyword>
<dbReference type="PANTHER" id="PTHR47506:SF1">
    <property type="entry name" value="HTH-TYPE TRANSCRIPTIONAL REGULATOR YJDC"/>
    <property type="match status" value="1"/>
</dbReference>
<protein>
    <submittedName>
        <fullName evidence="7">TetR/AcrR family transcriptional repressor for divergent bdcA</fullName>
    </submittedName>
</protein>
<evidence type="ECO:0000256" key="2">
    <source>
        <dbReference type="ARBA" id="ARBA00023125"/>
    </source>
</evidence>
<dbReference type="Gene3D" id="1.10.10.60">
    <property type="entry name" value="Homeodomain-like"/>
    <property type="match status" value="1"/>
</dbReference>
<dbReference type="AlphaFoldDB" id="A0A7W6FMY7"/>
<dbReference type="PANTHER" id="PTHR47506">
    <property type="entry name" value="TRANSCRIPTIONAL REGULATORY PROTEIN"/>
    <property type="match status" value="1"/>
</dbReference>
<evidence type="ECO:0000256" key="1">
    <source>
        <dbReference type="ARBA" id="ARBA00023015"/>
    </source>
</evidence>
<dbReference type="InterPro" id="IPR036271">
    <property type="entry name" value="Tet_transcr_reg_TetR-rel_C_sf"/>
</dbReference>
<evidence type="ECO:0000256" key="4">
    <source>
        <dbReference type="PROSITE-ProRule" id="PRU00335"/>
    </source>
</evidence>
<comment type="caution">
    <text evidence="7">The sequence shown here is derived from an EMBL/GenBank/DDBJ whole genome shotgun (WGS) entry which is preliminary data.</text>
</comment>
<dbReference type="SUPFAM" id="SSF48498">
    <property type="entry name" value="Tetracyclin repressor-like, C-terminal domain"/>
    <property type="match status" value="1"/>
</dbReference>
<evidence type="ECO:0000256" key="5">
    <source>
        <dbReference type="SAM" id="MobiDB-lite"/>
    </source>
</evidence>
<name>A0A7W6FMY7_9SPHN</name>
<organism evidence="7 8">
    <name type="scientific">Sphingobium jiangsuense</name>
    <dbReference type="NCBI Taxonomy" id="870476"/>
    <lineage>
        <taxon>Bacteria</taxon>
        <taxon>Pseudomonadati</taxon>
        <taxon>Pseudomonadota</taxon>
        <taxon>Alphaproteobacteria</taxon>
        <taxon>Sphingomonadales</taxon>
        <taxon>Sphingomonadaceae</taxon>
        <taxon>Sphingobium</taxon>
    </lineage>
</organism>
<feature type="domain" description="HTH tetR-type" evidence="6">
    <location>
        <begin position="23"/>
        <end position="83"/>
    </location>
</feature>
<accession>A0A7W6FMY7</accession>
<dbReference type="RefSeq" id="WP_188070103.1">
    <property type="nucleotide sequence ID" value="NZ_BSPS01000087.1"/>
</dbReference>
<proteinExistence type="predicted"/>
<evidence type="ECO:0000313" key="7">
    <source>
        <dbReference type="EMBL" id="MBB3924536.1"/>
    </source>
</evidence>
<keyword evidence="2 4" id="KW-0238">DNA-binding</keyword>
<dbReference type="Pfam" id="PF00440">
    <property type="entry name" value="TetR_N"/>
    <property type="match status" value="1"/>
</dbReference>
<sequence length="211" mass="22818">MSLTAAVPGHSEPSPRLRGRPRQFDIGQAVARAEDLFRSRGYDRVTLNDLNRAIGINPPSFYAAFGSKSLLFKRIADAYLADWLAAIRAAFEEAPSLREGLQRVVVDAARRFAWRESEGGAWGGCLLLEAANNCSDALVVAHIRKARLTVAASLYRGISREAPEQVVSLTDHVMLLLVGISAMARDGVAEERLVPLAEQAARALAVHATSA</sequence>
<evidence type="ECO:0000313" key="8">
    <source>
        <dbReference type="Proteomes" id="UP000571950"/>
    </source>
</evidence>
<evidence type="ECO:0000256" key="3">
    <source>
        <dbReference type="ARBA" id="ARBA00023163"/>
    </source>
</evidence>
<dbReference type="Gene3D" id="1.10.357.10">
    <property type="entry name" value="Tetracycline Repressor, domain 2"/>
    <property type="match status" value="1"/>
</dbReference>
<gene>
    <name evidence="7" type="ORF">GGR43_000230</name>
</gene>
<feature type="DNA-binding region" description="H-T-H motif" evidence="4">
    <location>
        <begin position="46"/>
        <end position="65"/>
    </location>
</feature>
<keyword evidence="1" id="KW-0805">Transcription regulation</keyword>
<dbReference type="PROSITE" id="PS50977">
    <property type="entry name" value="HTH_TETR_2"/>
    <property type="match status" value="1"/>
</dbReference>
<evidence type="ECO:0000259" key="6">
    <source>
        <dbReference type="PROSITE" id="PS50977"/>
    </source>
</evidence>
<feature type="region of interest" description="Disordered" evidence="5">
    <location>
        <begin position="1"/>
        <end position="20"/>
    </location>
</feature>
<dbReference type="PROSITE" id="PS01081">
    <property type="entry name" value="HTH_TETR_1"/>
    <property type="match status" value="1"/>
</dbReference>
<keyword evidence="8" id="KW-1185">Reference proteome</keyword>
<dbReference type="InterPro" id="IPR001647">
    <property type="entry name" value="HTH_TetR"/>
</dbReference>
<dbReference type="InterPro" id="IPR009057">
    <property type="entry name" value="Homeodomain-like_sf"/>
</dbReference>
<dbReference type="GO" id="GO:0003677">
    <property type="term" value="F:DNA binding"/>
    <property type="evidence" value="ECO:0007669"/>
    <property type="project" value="UniProtKB-UniRule"/>
</dbReference>
<dbReference type="EMBL" id="JACIDT010000001">
    <property type="protein sequence ID" value="MBB3924536.1"/>
    <property type="molecule type" value="Genomic_DNA"/>
</dbReference>
<dbReference type="Proteomes" id="UP000571950">
    <property type="component" value="Unassembled WGS sequence"/>
</dbReference>
<dbReference type="InterPro" id="IPR023772">
    <property type="entry name" value="DNA-bd_HTH_TetR-type_CS"/>
</dbReference>
<reference evidence="7 8" key="1">
    <citation type="submission" date="2020-08" db="EMBL/GenBank/DDBJ databases">
        <title>Genomic Encyclopedia of Type Strains, Phase IV (KMG-IV): sequencing the most valuable type-strain genomes for metagenomic binning, comparative biology and taxonomic classification.</title>
        <authorList>
            <person name="Goeker M."/>
        </authorList>
    </citation>
    <scope>NUCLEOTIDE SEQUENCE [LARGE SCALE GENOMIC DNA]</scope>
    <source>
        <strain evidence="7 8">DSM 26189</strain>
    </source>
</reference>